<dbReference type="InterPro" id="IPR008271">
    <property type="entry name" value="Ser/Thr_kinase_AS"/>
</dbReference>
<dbReference type="Pfam" id="PF01657">
    <property type="entry name" value="Stress-antifung"/>
    <property type="match status" value="2"/>
</dbReference>
<dbReference type="Gene3D" id="3.30.430.20">
    <property type="entry name" value="Gnk2 domain, C-X8-C-X2-C motif"/>
    <property type="match status" value="2"/>
</dbReference>
<reference evidence="22 23" key="1">
    <citation type="journal article" date="2019" name="Genome Biol. Evol.">
        <title>Insights into the evolution of the New World diploid cottons (Gossypium, subgenus Houzingenia) based on genome sequencing.</title>
        <authorList>
            <person name="Grover C.E."/>
            <person name="Arick M.A. 2nd"/>
            <person name="Thrash A."/>
            <person name="Conover J.L."/>
            <person name="Sanders W.S."/>
            <person name="Peterson D.G."/>
            <person name="Frelichowski J.E."/>
            <person name="Scheffler J.A."/>
            <person name="Scheffler B.E."/>
            <person name="Wendel J.F."/>
        </authorList>
    </citation>
    <scope>NUCLEOTIDE SEQUENCE [LARGE SCALE GENOMIC DNA]</scope>
    <source>
        <strain evidence="22">8</strain>
        <tissue evidence="22">Leaf</tissue>
    </source>
</reference>
<dbReference type="Pfam" id="PF00069">
    <property type="entry name" value="Pkinase"/>
    <property type="match status" value="1"/>
</dbReference>
<dbReference type="InterPro" id="IPR017441">
    <property type="entry name" value="Protein_kinase_ATP_BS"/>
</dbReference>
<feature type="compositionally biased region" description="Basic and acidic residues" evidence="18">
    <location>
        <begin position="699"/>
        <end position="711"/>
    </location>
</feature>
<feature type="domain" description="Protein kinase" evidence="20">
    <location>
        <begin position="376"/>
        <end position="662"/>
    </location>
</feature>
<dbReference type="InterPro" id="IPR011009">
    <property type="entry name" value="Kinase-like_dom_sf"/>
</dbReference>
<dbReference type="PANTHER" id="PTHR47973">
    <property type="entry name" value="CYSTEINE-RICH RECEPTOR-LIKE PROTEIN KINASE 3"/>
    <property type="match status" value="1"/>
</dbReference>
<feature type="domain" description="Gnk2-homologous" evidence="21">
    <location>
        <begin position="197"/>
        <end position="296"/>
    </location>
</feature>
<evidence type="ECO:0000256" key="1">
    <source>
        <dbReference type="ARBA" id="ARBA00004167"/>
    </source>
</evidence>
<evidence type="ECO:0008006" key="24">
    <source>
        <dbReference type="Google" id="ProtNLM"/>
    </source>
</evidence>
<keyword evidence="8 17" id="KW-0547">Nucleotide-binding</keyword>
<evidence type="ECO:0000256" key="18">
    <source>
        <dbReference type="SAM" id="MobiDB-lite"/>
    </source>
</evidence>
<dbReference type="CDD" id="cd23509">
    <property type="entry name" value="Gnk2-like"/>
    <property type="match status" value="2"/>
</dbReference>
<dbReference type="Proteomes" id="UP000593578">
    <property type="component" value="Unassembled WGS sequence"/>
</dbReference>
<comment type="caution">
    <text evidence="22">The sequence shown here is derived from an EMBL/GenBank/DDBJ whole genome shotgun (WGS) entry which is preliminary data.</text>
</comment>
<evidence type="ECO:0000313" key="22">
    <source>
        <dbReference type="EMBL" id="MBA0579690.1"/>
    </source>
</evidence>
<gene>
    <name evidence="22" type="ORF">Gorai_021939</name>
</gene>
<evidence type="ECO:0000256" key="3">
    <source>
        <dbReference type="ARBA" id="ARBA00022553"/>
    </source>
</evidence>
<keyword evidence="5 19" id="KW-0812">Transmembrane</keyword>
<evidence type="ECO:0000313" key="23">
    <source>
        <dbReference type="Proteomes" id="UP000593578"/>
    </source>
</evidence>
<dbReference type="FunFam" id="1.10.510.10:FF:000336">
    <property type="entry name" value="Cysteine-rich receptor-like protein kinase 2"/>
    <property type="match status" value="1"/>
</dbReference>
<dbReference type="InterPro" id="IPR000719">
    <property type="entry name" value="Prot_kinase_dom"/>
</dbReference>
<feature type="transmembrane region" description="Helical" evidence="19">
    <location>
        <begin position="68"/>
        <end position="85"/>
    </location>
</feature>
<evidence type="ECO:0000256" key="9">
    <source>
        <dbReference type="ARBA" id="ARBA00022777"/>
    </source>
</evidence>
<dbReference type="InterPro" id="IPR052059">
    <property type="entry name" value="CR_Ser/Thr_kinase"/>
</dbReference>
<dbReference type="GO" id="GO:0016020">
    <property type="term" value="C:membrane"/>
    <property type="evidence" value="ECO:0007669"/>
    <property type="project" value="UniProtKB-SubCell"/>
</dbReference>
<evidence type="ECO:0000256" key="11">
    <source>
        <dbReference type="ARBA" id="ARBA00022989"/>
    </source>
</evidence>
<proteinExistence type="predicted"/>
<evidence type="ECO:0000256" key="2">
    <source>
        <dbReference type="ARBA" id="ARBA00022527"/>
    </source>
</evidence>
<accession>A0A7J8NS61</accession>
<keyword evidence="3" id="KW-0597">Phosphoprotein</keyword>
<evidence type="ECO:0000256" key="10">
    <source>
        <dbReference type="ARBA" id="ARBA00022840"/>
    </source>
</evidence>
<dbReference type="FunFam" id="3.30.430.20:FF:000029">
    <property type="entry name" value="Cysteine-rich receptor-like protein kinase 42"/>
    <property type="match status" value="1"/>
</dbReference>
<evidence type="ECO:0000256" key="12">
    <source>
        <dbReference type="ARBA" id="ARBA00023136"/>
    </source>
</evidence>
<dbReference type="KEGG" id="gra:105768863"/>
<evidence type="ECO:0000259" key="20">
    <source>
        <dbReference type="PROSITE" id="PS50011"/>
    </source>
</evidence>
<feature type="transmembrane region" description="Helical" evidence="19">
    <location>
        <begin position="312"/>
        <end position="337"/>
    </location>
</feature>
<keyword evidence="11 19" id="KW-1133">Transmembrane helix</keyword>
<dbReference type="EMBL" id="JABEZZ010000001">
    <property type="protein sequence ID" value="MBA0579690.1"/>
    <property type="molecule type" value="Genomic_DNA"/>
</dbReference>
<dbReference type="FunFam" id="3.30.430.20:FF:000015">
    <property type="entry name" value="Cysteine-rich receptor-like protein kinase 3"/>
    <property type="match status" value="1"/>
</dbReference>
<evidence type="ECO:0000256" key="19">
    <source>
        <dbReference type="SAM" id="Phobius"/>
    </source>
</evidence>
<evidence type="ECO:0000256" key="6">
    <source>
        <dbReference type="ARBA" id="ARBA00022729"/>
    </source>
</evidence>
<evidence type="ECO:0000256" key="13">
    <source>
        <dbReference type="ARBA" id="ARBA00023170"/>
    </source>
</evidence>
<keyword evidence="13" id="KW-0675">Receptor</keyword>
<comment type="catalytic activity">
    <reaction evidence="15">
        <text>L-seryl-[protein] + ATP = O-phospho-L-seryl-[protein] + ADP + H(+)</text>
        <dbReference type="Rhea" id="RHEA:17989"/>
        <dbReference type="Rhea" id="RHEA-COMP:9863"/>
        <dbReference type="Rhea" id="RHEA-COMP:11604"/>
        <dbReference type="ChEBI" id="CHEBI:15378"/>
        <dbReference type="ChEBI" id="CHEBI:29999"/>
        <dbReference type="ChEBI" id="CHEBI:30616"/>
        <dbReference type="ChEBI" id="CHEBI:83421"/>
        <dbReference type="ChEBI" id="CHEBI:456216"/>
    </reaction>
</comment>
<dbReference type="PROSITE" id="PS50011">
    <property type="entry name" value="PROTEIN_KINASE_DOM"/>
    <property type="match status" value="1"/>
</dbReference>
<dbReference type="CDD" id="cd14066">
    <property type="entry name" value="STKc_IRAK"/>
    <property type="match status" value="1"/>
</dbReference>
<evidence type="ECO:0000256" key="14">
    <source>
        <dbReference type="ARBA" id="ARBA00023180"/>
    </source>
</evidence>
<organism evidence="22 23">
    <name type="scientific">Gossypium raimondii</name>
    <name type="common">Peruvian cotton</name>
    <name type="synonym">Gossypium klotzschianum subsp. raimondii</name>
    <dbReference type="NCBI Taxonomy" id="29730"/>
    <lineage>
        <taxon>Eukaryota</taxon>
        <taxon>Viridiplantae</taxon>
        <taxon>Streptophyta</taxon>
        <taxon>Embryophyta</taxon>
        <taxon>Tracheophyta</taxon>
        <taxon>Spermatophyta</taxon>
        <taxon>Magnoliopsida</taxon>
        <taxon>eudicotyledons</taxon>
        <taxon>Gunneridae</taxon>
        <taxon>Pentapetalae</taxon>
        <taxon>rosids</taxon>
        <taxon>malvids</taxon>
        <taxon>Malvales</taxon>
        <taxon>Malvaceae</taxon>
        <taxon>Malvoideae</taxon>
        <taxon>Gossypium</taxon>
    </lineage>
</organism>
<evidence type="ECO:0000256" key="5">
    <source>
        <dbReference type="ARBA" id="ARBA00022692"/>
    </source>
</evidence>
<feature type="binding site" evidence="17">
    <location>
        <position position="404"/>
    </location>
    <ligand>
        <name>ATP</name>
        <dbReference type="ChEBI" id="CHEBI:30616"/>
    </ligand>
</feature>
<dbReference type="PROSITE" id="PS51473">
    <property type="entry name" value="GNK2"/>
    <property type="match status" value="2"/>
</dbReference>
<dbReference type="Gene3D" id="1.10.510.10">
    <property type="entry name" value="Transferase(Phosphotransferase) domain 1"/>
    <property type="match status" value="1"/>
</dbReference>
<keyword evidence="2" id="KW-0723">Serine/threonine-protein kinase</keyword>
<evidence type="ECO:0000256" key="8">
    <source>
        <dbReference type="ARBA" id="ARBA00022741"/>
    </source>
</evidence>
<dbReference type="FunFam" id="3.30.200.20:FF:000177">
    <property type="entry name" value="Cysteine-rich receptor-like protein kinase 2"/>
    <property type="match status" value="1"/>
</dbReference>
<dbReference type="InterPro" id="IPR038408">
    <property type="entry name" value="GNK2_sf"/>
</dbReference>
<dbReference type="SUPFAM" id="SSF56112">
    <property type="entry name" value="Protein kinase-like (PK-like)"/>
    <property type="match status" value="1"/>
</dbReference>
<evidence type="ECO:0000256" key="4">
    <source>
        <dbReference type="ARBA" id="ARBA00022679"/>
    </source>
</evidence>
<dbReference type="OrthoDB" id="1908121at2759"/>
<feature type="region of interest" description="Disordered" evidence="18">
    <location>
        <begin position="691"/>
        <end position="711"/>
    </location>
</feature>
<evidence type="ECO:0000256" key="15">
    <source>
        <dbReference type="ARBA" id="ARBA00047558"/>
    </source>
</evidence>
<evidence type="ECO:0000256" key="17">
    <source>
        <dbReference type="PROSITE-ProRule" id="PRU10141"/>
    </source>
</evidence>
<keyword evidence="4" id="KW-0808">Transferase</keyword>
<dbReference type="GO" id="GO:0005524">
    <property type="term" value="F:ATP binding"/>
    <property type="evidence" value="ECO:0007669"/>
    <property type="project" value="UniProtKB-UniRule"/>
</dbReference>
<evidence type="ECO:0000256" key="7">
    <source>
        <dbReference type="ARBA" id="ARBA00022737"/>
    </source>
</evidence>
<evidence type="ECO:0000256" key="16">
    <source>
        <dbReference type="ARBA" id="ARBA00047951"/>
    </source>
</evidence>
<keyword evidence="10 17" id="KW-0067">ATP-binding</keyword>
<comment type="catalytic activity">
    <reaction evidence="16">
        <text>L-threonyl-[protein] + ATP = O-phospho-L-threonyl-[protein] + ADP + H(+)</text>
        <dbReference type="Rhea" id="RHEA:46608"/>
        <dbReference type="Rhea" id="RHEA-COMP:11060"/>
        <dbReference type="Rhea" id="RHEA-COMP:11605"/>
        <dbReference type="ChEBI" id="CHEBI:15378"/>
        <dbReference type="ChEBI" id="CHEBI:30013"/>
        <dbReference type="ChEBI" id="CHEBI:30616"/>
        <dbReference type="ChEBI" id="CHEBI:61977"/>
        <dbReference type="ChEBI" id="CHEBI:456216"/>
    </reaction>
</comment>
<dbReference type="PROSITE" id="PS00107">
    <property type="entry name" value="PROTEIN_KINASE_ATP"/>
    <property type="match status" value="1"/>
</dbReference>
<dbReference type="Gene3D" id="3.30.200.20">
    <property type="entry name" value="Phosphorylase Kinase, domain 1"/>
    <property type="match status" value="1"/>
</dbReference>
<protein>
    <recommendedName>
        <fullName evidence="24">Cysteine-rich receptor-like protein kinase 42</fullName>
    </recommendedName>
</protein>
<dbReference type="InterPro" id="IPR002902">
    <property type="entry name" value="GNK2"/>
</dbReference>
<keyword evidence="9" id="KW-0418">Kinase</keyword>
<name>A0A7J8NS61_GOSRA</name>
<dbReference type="PROSITE" id="PS00108">
    <property type="entry name" value="PROTEIN_KINASE_ST"/>
    <property type="match status" value="1"/>
</dbReference>
<comment type="subcellular location">
    <subcellularLocation>
        <location evidence="1">Membrane</location>
        <topology evidence="1">Single-pass membrane protein</topology>
    </subcellularLocation>
</comment>
<keyword evidence="7" id="KW-0677">Repeat</keyword>
<dbReference type="GO" id="GO:0004674">
    <property type="term" value="F:protein serine/threonine kinase activity"/>
    <property type="evidence" value="ECO:0007669"/>
    <property type="project" value="UniProtKB-KW"/>
</dbReference>
<dbReference type="AlphaFoldDB" id="A0A7J8NS61"/>
<dbReference type="SMART" id="SM00220">
    <property type="entry name" value="S_TKc"/>
    <property type="match status" value="1"/>
</dbReference>
<keyword evidence="12 19" id="KW-0472">Membrane</keyword>
<sequence>MNNISQFRAADQADKSSLFQFSFHIHLLPLDAFRFNNLQVKNTQKTKISRSEEVNMNLFQFSSSKQSYWNWVFFFIFSLLISTSFSDPRISNPGLFCGKFNPLNGTNFVPTFVKEMQGLSEAINARHFATYHLNSTLPIYALAQCHQDLSQTDCLLCYAASRTKIPRCLPFNSARIFLDGCFLRYDNYSFFKESVSSSFDKVICSNDNVAKVDEKRTKRVGYAVGKVTKVALRNGGFGTAAVDGVFALAQCWKSVPFEGCQECLHKAEMEVRGCSPKAEGRGLYTGCYLRYSTKKFFNEMGETEHNHGVSGIAVIIAIISATSAFIMLSVFVAYATYARLSKRKKELENLGQISINFEKSGLKFKYETLEKATDYFSLSRKLGQGGTGSVFMGILPNGKIVAVKRLIYNTRQWVDEFFNEVNLISKIQHKNLVKLLGCSIEGPESLLVYEYLPNKSLDQFIFDEEKAKRLKWKHRFDIIVGTAEGLAYLHGVESQIRIIHRDIKSSNVLLDENLNPKIADFGLVRCLAPEKSHLSTGVAGTLGYMAPEYLIRGQLTEKADVYSFGVLVLEIVCGKRNATFSKDSSSLLQTVWTLYRSNRLAEAVDPCIRDEILAKGGPDYVLQIGLLCTQASVSLRPSMVEVVQMLTDTDCEIPIPNQPPFINGNVQEPERSTKSYSLDSFISNAVKKIQGSGTFSESSRTHSSDEPSKTQ</sequence>
<evidence type="ECO:0000259" key="21">
    <source>
        <dbReference type="PROSITE" id="PS51473"/>
    </source>
</evidence>
<keyword evidence="6" id="KW-0732">Signal</keyword>
<keyword evidence="14" id="KW-0325">Glycoprotein</keyword>
<feature type="domain" description="Gnk2-homologous" evidence="21">
    <location>
        <begin position="90"/>
        <end position="190"/>
    </location>
</feature>